<dbReference type="InterPro" id="IPR036397">
    <property type="entry name" value="RNaseH_sf"/>
</dbReference>
<comment type="caution">
    <text evidence="14">The sequence shown here is derived from an EMBL/GenBank/DDBJ whole genome shotgun (WGS) entry which is preliminary data.</text>
</comment>
<feature type="binding site" evidence="12">
    <location>
        <position position="71"/>
    </location>
    <ligand>
        <name>Mg(2+)</name>
        <dbReference type="ChEBI" id="CHEBI:18420"/>
        <label>2</label>
    </ligand>
</feature>
<dbReference type="InterPro" id="IPR020563">
    <property type="entry name" value="X-over_junc_endoDNase_Mg_BS"/>
</dbReference>
<comment type="function">
    <text evidence="12">The RuvA-RuvB-RuvC complex processes Holliday junction (HJ) DNA during genetic recombination and DNA repair. Endonuclease that resolves HJ intermediates. Cleaves cruciform DNA by making single-stranded nicks across the HJ at symmetrical positions within the homologous arms, yielding a 5'-phosphate and a 3'-hydroxyl group; requires a central core of homology in the junction. The consensus cleavage sequence is 5'-(A/T)TT(C/G)-3'. Cleavage occurs on the 3'-side of the TT dinucleotide at the point of strand exchange. HJ branch migration catalyzed by RuvA-RuvB allows RuvC to scan DNA until it finds its consensus sequence, where it cleaves and resolves the cruciform DNA.</text>
</comment>
<keyword evidence="8 12" id="KW-0460">Magnesium</keyword>
<evidence type="ECO:0000256" key="1">
    <source>
        <dbReference type="ARBA" id="ARBA00009518"/>
    </source>
</evidence>
<comment type="similarity">
    <text evidence="1 12">Belongs to the RuvC family.</text>
</comment>
<comment type="subcellular location">
    <subcellularLocation>
        <location evidence="12">Cytoplasm</location>
    </subcellularLocation>
</comment>
<dbReference type="PRINTS" id="PR00696">
    <property type="entry name" value="RSOLVASERUVC"/>
</dbReference>
<dbReference type="SUPFAM" id="SSF53098">
    <property type="entry name" value="Ribonuclease H-like"/>
    <property type="match status" value="1"/>
</dbReference>
<feature type="binding site" evidence="12">
    <location>
        <position position="144"/>
    </location>
    <ligand>
        <name>Mg(2+)</name>
        <dbReference type="ChEBI" id="CHEBI:18420"/>
        <label>1</label>
    </ligand>
</feature>
<comment type="cofactor">
    <cofactor evidence="12">
        <name>Mg(2+)</name>
        <dbReference type="ChEBI" id="CHEBI:18420"/>
    </cofactor>
    <text evidence="12">Binds 2 Mg(2+) ion per subunit.</text>
</comment>
<evidence type="ECO:0000256" key="12">
    <source>
        <dbReference type="HAMAP-Rule" id="MF_00034"/>
    </source>
</evidence>
<evidence type="ECO:0000313" key="15">
    <source>
        <dbReference type="Proteomes" id="UP001597100"/>
    </source>
</evidence>
<comment type="subunit">
    <text evidence="12">Homodimer which binds Holliday junction (HJ) DNA. The HJ becomes 2-fold symmetrical on binding to RuvC with unstacked arms; it has a different conformation from HJ DNA in complex with RuvA. In the full resolvosome a probable DNA-RuvA(4)-RuvB(12)-RuvC(2) complex forms which resolves the HJ.</text>
</comment>
<keyword evidence="15" id="KW-1185">Reference proteome</keyword>
<evidence type="ECO:0000256" key="10">
    <source>
        <dbReference type="ARBA" id="ARBA00023172"/>
    </source>
</evidence>
<evidence type="ECO:0000256" key="9">
    <source>
        <dbReference type="ARBA" id="ARBA00023125"/>
    </source>
</evidence>
<dbReference type="NCBIfam" id="TIGR00228">
    <property type="entry name" value="ruvC"/>
    <property type="match status" value="1"/>
</dbReference>
<dbReference type="PANTHER" id="PTHR30194:SF3">
    <property type="entry name" value="CROSSOVER JUNCTION ENDODEOXYRIBONUCLEASE RUVC"/>
    <property type="match status" value="1"/>
</dbReference>
<keyword evidence="9 12" id="KW-0238">DNA-binding</keyword>
<keyword evidence="7 12" id="KW-0378">Hydrolase</keyword>
<dbReference type="PROSITE" id="PS01321">
    <property type="entry name" value="RUVC"/>
    <property type="match status" value="1"/>
</dbReference>
<evidence type="ECO:0000256" key="13">
    <source>
        <dbReference type="NCBIfam" id="TIGR00228"/>
    </source>
</evidence>
<keyword evidence="2 12" id="KW-0963">Cytoplasm</keyword>
<dbReference type="Gene3D" id="3.30.420.10">
    <property type="entry name" value="Ribonuclease H-like superfamily/Ribonuclease H"/>
    <property type="match status" value="1"/>
</dbReference>
<keyword evidence="6 12" id="KW-0227">DNA damage</keyword>
<feature type="binding site" evidence="12">
    <location>
        <position position="11"/>
    </location>
    <ligand>
        <name>Mg(2+)</name>
        <dbReference type="ChEBI" id="CHEBI:18420"/>
        <label>1</label>
    </ligand>
</feature>
<dbReference type="RefSeq" id="WP_380739971.1">
    <property type="nucleotide sequence ID" value="NZ_JBHTJP010000035.1"/>
</dbReference>
<evidence type="ECO:0000256" key="8">
    <source>
        <dbReference type="ARBA" id="ARBA00022842"/>
    </source>
</evidence>
<reference evidence="15" key="1">
    <citation type="journal article" date="2019" name="Int. J. Syst. Evol. Microbiol.">
        <title>The Global Catalogue of Microorganisms (GCM) 10K type strain sequencing project: providing services to taxonomists for standard genome sequencing and annotation.</title>
        <authorList>
            <consortium name="The Broad Institute Genomics Platform"/>
            <consortium name="The Broad Institute Genome Sequencing Center for Infectious Disease"/>
            <person name="Wu L."/>
            <person name="Ma J."/>
        </authorList>
    </citation>
    <scope>NUCLEOTIDE SEQUENCE [LARGE SCALE GENOMIC DNA]</scope>
    <source>
        <strain evidence="15">CCUG 60898</strain>
    </source>
</reference>
<dbReference type="Pfam" id="PF02075">
    <property type="entry name" value="RuvC"/>
    <property type="match status" value="1"/>
</dbReference>
<evidence type="ECO:0000256" key="11">
    <source>
        <dbReference type="ARBA" id="ARBA00023204"/>
    </source>
</evidence>
<dbReference type="InterPro" id="IPR012337">
    <property type="entry name" value="RNaseH-like_sf"/>
</dbReference>
<dbReference type="InterPro" id="IPR002176">
    <property type="entry name" value="X-over_junc_endoDNase_RuvC"/>
</dbReference>
<evidence type="ECO:0000256" key="3">
    <source>
        <dbReference type="ARBA" id="ARBA00022722"/>
    </source>
</evidence>
<feature type="active site" evidence="12">
    <location>
        <position position="11"/>
    </location>
</feature>
<name>A0ABW3IIG5_9FLAO</name>
<dbReference type="Proteomes" id="UP001597100">
    <property type="component" value="Unassembled WGS sequence"/>
</dbReference>
<evidence type="ECO:0000256" key="4">
    <source>
        <dbReference type="ARBA" id="ARBA00022723"/>
    </source>
</evidence>
<protein>
    <recommendedName>
        <fullName evidence="12 13">Crossover junction endodeoxyribonuclease RuvC</fullName>
        <ecNumber evidence="12 13">3.1.21.10</ecNumber>
    </recommendedName>
    <alternativeName>
        <fullName evidence="12">Holliday junction nuclease RuvC</fullName>
    </alternativeName>
    <alternativeName>
        <fullName evidence="12">Holliday junction resolvase RuvC</fullName>
    </alternativeName>
</protein>
<accession>A0ABW3IIG5</accession>
<gene>
    <name evidence="12 14" type="primary">ruvC</name>
    <name evidence="14" type="ORF">ACFQ1G_12290</name>
</gene>
<keyword evidence="4 12" id="KW-0479">Metal-binding</keyword>
<evidence type="ECO:0000256" key="6">
    <source>
        <dbReference type="ARBA" id="ARBA00022763"/>
    </source>
</evidence>
<evidence type="ECO:0000256" key="7">
    <source>
        <dbReference type="ARBA" id="ARBA00022801"/>
    </source>
</evidence>
<organism evidence="14 15">
    <name type="scientific">Salinimicrobium gaetbulicola</name>
    <dbReference type="NCBI Taxonomy" id="999702"/>
    <lineage>
        <taxon>Bacteria</taxon>
        <taxon>Pseudomonadati</taxon>
        <taxon>Bacteroidota</taxon>
        <taxon>Flavobacteriia</taxon>
        <taxon>Flavobacteriales</taxon>
        <taxon>Flavobacteriaceae</taxon>
        <taxon>Salinimicrobium</taxon>
    </lineage>
</organism>
<feature type="active site" evidence="12">
    <location>
        <position position="71"/>
    </location>
</feature>
<dbReference type="HAMAP" id="MF_00034">
    <property type="entry name" value="RuvC"/>
    <property type="match status" value="1"/>
</dbReference>
<dbReference type="CDD" id="cd16962">
    <property type="entry name" value="RuvC"/>
    <property type="match status" value="1"/>
</dbReference>
<feature type="active site" evidence="12">
    <location>
        <position position="144"/>
    </location>
</feature>
<comment type="catalytic activity">
    <reaction evidence="12">
        <text>Endonucleolytic cleavage at a junction such as a reciprocal single-stranded crossover between two homologous DNA duplexes (Holliday junction).</text>
        <dbReference type="EC" id="3.1.21.10"/>
    </reaction>
</comment>
<dbReference type="EC" id="3.1.21.10" evidence="12 13"/>
<dbReference type="PANTHER" id="PTHR30194">
    <property type="entry name" value="CROSSOVER JUNCTION ENDODEOXYRIBONUCLEASE RUVC"/>
    <property type="match status" value="1"/>
</dbReference>
<keyword evidence="3 12" id="KW-0540">Nuclease</keyword>
<keyword evidence="10 12" id="KW-0233">DNA recombination</keyword>
<dbReference type="EMBL" id="JBHTJP010000035">
    <property type="protein sequence ID" value="MFD0977575.1"/>
    <property type="molecule type" value="Genomic_DNA"/>
</dbReference>
<keyword evidence="5 12" id="KW-0255">Endonuclease</keyword>
<evidence type="ECO:0000256" key="5">
    <source>
        <dbReference type="ARBA" id="ARBA00022759"/>
    </source>
</evidence>
<sequence>MNTEKIILGIDPGTTIMGFGLIKVVNKKMSFLQLNELQLQKYDDHYVKLKLIFERTIELIDTWHPDEIAIEAPFFGKNVQSMLKLGRAQGVAMAAGLSREVPVTEYSPKKIKMAITGNGNASKEQVAKMLQSLLSLKTLPKNLDATDGLAAAVCHFYNSGKVVAGKSYTGWEAFVKQNAEKVNKQ</sequence>
<evidence type="ECO:0000313" key="14">
    <source>
        <dbReference type="EMBL" id="MFD0977575.1"/>
    </source>
</evidence>
<keyword evidence="11 12" id="KW-0234">DNA repair</keyword>
<proteinExistence type="inferred from homology"/>
<evidence type="ECO:0000256" key="2">
    <source>
        <dbReference type="ARBA" id="ARBA00022490"/>
    </source>
</evidence>